<dbReference type="PROSITE" id="PS50835">
    <property type="entry name" value="IG_LIKE"/>
    <property type="match status" value="2"/>
</dbReference>
<dbReference type="GO" id="GO:0008046">
    <property type="term" value="F:axon guidance receptor activity"/>
    <property type="evidence" value="ECO:0007669"/>
    <property type="project" value="TreeGrafter"/>
</dbReference>
<feature type="domain" description="Ig-like" evidence="4">
    <location>
        <begin position="21"/>
        <end position="109"/>
    </location>
</feature>
<proteinExistence type="predicted"/>
<dbReference type="GO" id="GO:0030424">
    <property type="term" value="C:axon"/>
    <property type="evidence" value="ECO:0007669"/>
    <property type="project" value="TreeGrafter"/>
</dbReference>
<reference evidence="5" key="1">
    <citation type="submission" date="2024-06" db="EMBL/GenBank/DDBJ databases">
        <authorList>
            <person name="Liu X."/>
            <person name="Lenzi L."/>
            <person name="Haldenby T S."/>
            <person name="Uol C."/>
        </authorList>
    </citation>
    <scope>NUCLEOTIDE SEQUENCE</scope>
</reference>
<dbReference type="InterPro" id="IPR007110">
    <property type="entry name" value="Ig-like_dom"/>
</dbReference>
<organism evidence="5 6">
    <name type="scientific">Calicophoron daubneyi</name>
    <name type="common">Rumen fluke</name>
    <name type="synonym">Paramphistomum daubneyi</name>
    <dbReference type="NCBI Taxonomy" id="300641"/>
    <lineage>
        <taxon>Eukaryota</taxon>
        <taxon>Metazoa</taxon>
        <taxon>Spiralia</taxon>
        <taxon>Lophotrochozoa</taxon>
        <taxon>Platyhelminthes</taxon>
        <taxon>Trematoda</taxon>
        <taxon>Digenea</taxon>
        <taxon>Plagiorchiida</taxon>
        <taxon>Pronocephalata</taxon>
        <taxon>Paramphistomoidea</taxon>
        <taxon>Paramphistomidae</taxon>
        <taxon>Calicophoron</taxon>
    </lineage>
</organism>
<dbReference type="SMART" id="SM00408">
    <property type="entry name" value="IGc2"/>
    <property type="match status" value="1"/>
</dbReference>
<dbReference type="GO" id="GO:0050808">
    <property type="term" value="P:synapse organization"/>
    <property type="evidence" value="ECO:0007669"/>
    <property type="project" value="TreeGrafter"/>
</dbReference>
<dbReference type="InterPro" id="IPR003599">
    <property type="entry name" value="Ig_sub"/>
</dbReference>
<dbReference type="GO" id="GO:0043025">
    <property type="term" value="C:neuronal cell body"/>
    <property type="evidence" value="ECO:0007669"/>
    <property type="project" value="TreeGrafter"/>
</dbReference>
<dbReference type="SUPFAM" id="SSF48726">
    <property type="entry name" value="Immunoglobulin"/>
    <property type="match status" value="2"/>
</dbReference>
<feature type="domain" description="Ig-like" evidence="4">
    <location>
        <begin position="114"/>
        <end position="212"/>
    </location>
</feature>
<protein>
    <recommendedName>
        <fullName evidence="4">Ig-like domain-containing protein</fullName>
    </recommendedName>
</protein>
<comment type="caution">
    <text evidence="5">The sequence shown here is derived from an EMBL/GenBank/DDBJ whole genome shotgun (WGS) entry which is preliminary data.</text>
</comment>
<name>A0AAV2T1D1_CALDB</name>
<dbReference type="InterPro" id="IPR003598">
    <property type="entry name" value="Ig_sub2"/>
</dbReference>
<dbReference type="InterPro" id="IPR036179">
    <property type="entry name" value="Ig-like_dom_sf"/>
</dbReference>
<dbReference type="SMART" id="SM00409">
    <property type="entry name" value="IG"/>
    <property type="match status" value="1"/>
</dbReference>
<keyword evidence="3" id="KW-0393">Immunoglobulin domain</keyword>
<evidence type="ECO:0000259" key="4">
    <source>
        <dbReference type="PROSITE" id="PS50835"/>
    </source>
</evidence>
<evidence type="ECO:0000256" key="2">
    <source>
        <dbReference type="ARBA" id="ARBA00023157"/>
    </source>
</evidence>
<keyword evidence="2" id="KW-1015">Disulfide bond</keyword>
<sequence>MAFLNVMFFPLSAGSSNEAPPTIVYHLSSYNTDAEAGDPVTLRCAADGIPTPLIYWQRTGGASSIIRNYGATKSGNEIVFDAVTAEDAGEYICFAENSMGRALWRVQLTVRHLPIVRIYPFQPRQKLGCKLRLVCLITANPAVTETGCIWSSNKTGTITSATPGTKIQYLNAGTTRQLVLDRDQIQSTDFWQKFTCTATNTLGTASTSVVLTESATEVLLVNGRHACDSTPQRMTSWATCISMVLLLKLTVL</sequence>
<dbReference type="Gene3D" id="2.60.40.10">
    <property type="entry name" value="Immunoglobulins"/>
    <property type="match status" value="2"/>
</dbReference>
<dbReference type="AlphaFoldDB" id="A0AAV2T1D1"/>
<evidence type="ECO:0000313" key="5">
    <source>
        <dbReference type="EMBL" id="CAL5129382.1"/>
    </source>
</evidence>
<dbReference type="FunFam" id="2.60.40.10:FF:000032">
    <property type="entry name" value="palladin isoform X1"/>
    <property type="match status" value="1"/>
</dbReference>
<dbReference type="InterPro" id="IPR050958">
    <property type="entry name" value="Cell_Adh-Cytoskel_Orgn"/>
</dbReference>
<dbReference type="Proteomes" id="UP001497525">
    <property type="component" value="Unassembled WGS sequence"/>
</dbReference>
<dbReference type="EMBL" id="CAXLJL010000001">
    <property type="protein sequence ID" value="CAL5129382.1"/>
    <property type="molecule type" value="Genomic_DNA"/>
</dbReference>
<dbReference type="PANTHER" id="PTHR45080:SF8">
    <property type="entry name" value="IG-LIKE DOMAIN-CONTAINING PROTEIN"/>
    <property type="match status" value="1"/>
</dbReference>
<dbReference type="Pfam" id="PF13927">
    <property type="entry name" value="Ig_3"/>
    <property type="match status" value="1"/>
</dbReference>
<evidence type="ECO:0000256" key="1">
    <source>
        <dbReference type="ARBA" id="ARBA00022729"/>
    </source>
</evidence>
<accession>A0AAV2T1D1</accession>
<dbReference type="InterPro" id="IPR013783">
    <property type="entry name" value="Ig-like_fold"/>
</dbReference>
<evidence type="ECO:0000313" key="6">
    <source>
        <dbReference type="Proteomes" id="UP001497525"/>
    </source>
</evidence>
<keyword evidence="1" id="KW-0732">Signal</keyword>
<evidence type="ECO:0000256" key="3">
    <source>
        <dbReference type="ARBA" id="ARBA00023319"/>
    </source>
</evidence>
<dbReference type="GO" id="GO:0005886">
    <property type="term" value="C:plasma membrane"/>
    <property type="evidence" value="ECO:0007669"/>
    <property type="project" value="TreeGrafter"/>
</dbReference>
<gene>
    <name evidence="5" type="ORF">CDAUBV1_LOCUS310</name>
</gene>
<dbReference type="PANTHER" id="PTHR45080">
    <property type="entry name" value="CONTACTIN 5"/>
    <property type="match status" value="1"/>
</dbReference>
<dbReference type="GO" id="GO:0007156">
    <property type="term" value="P:homophilic cell adhesion via plasma membrane adhesion molecules"/>
    <property type="evidence" value="ECO:0007669"/>
    <property type="project" value="TreeGrafter"/>
</dbReference>